<feature type="transmembrane region" description="Helical" evidence="7">
    <location>
        <begin position="24"/>
        <end position="52"/>
    </location>
</feature>
<protein>
    <recommendedName>
        <fullName evidence="8">G-protein coupled receptors family 1 profile domain-containing protein</fullName>
    </recommendedName>
</protein>
<feature type="transmembrane region" description="Helical" evidence="7">
    <location>
        <begin position="172"/>
        <end position="192"/>
    </location>
</feature>
<evidence type="ECO:0000256" key="7">
    <source>
        <dbReference type="SAM" id="Phobius"/>
    </source>
</evidence>
<keyword evidence="5 7" id="KW-0472">Membrane</keyword>
<comment type="similarity">
    <text evidence="6">Belongs to the G-protein coupled receptor 1 family.</text>
</comment>
<dbReference type="EMBL" id="CALNXJ010000041">
    <property type="protein sequence ID" value="CAH3146019.1"/>
    <property type="molecule type" value="Genomic_DNA"/>
</dbReference>
<dbReference type="SUPFAM" id="SSF81321">
    <property type="entry name" value="Family A G protein-coupled receptor-like"/>
    <property type="match status" value="1"/>
</dbReference>
<evidence type="ECO:0000259" key="8">
    <source>
        <dbReference type="PROSITE" id="PS50262"/>
    </source>
</evidence>
<feature type="transmembrane region" description="Helical" evidence="7">
    <location>
        <begin position="228"/>
        <end position="245"/>
    </location>
</feature>
<dbReference type="AlphaFoldDB" id="A0AAU9XEC6"/>
<dbReference type="PRINTS" id="PR00237">
    <property type="entry name" value="GPCRRHODOPSN"/>
</dbReference>
<keyword evidence="6" id="KW-0675">Receptor</keyword>
<dbReference type="InterPro" id="IPR000276">
    <property type="entry name" value="GPCR_Rhodpsn"/>
</dbReference>
<evidence type="ECO:0000256" key="5">
    <source>
        <dbReference type="ARBA" id="ARBA00023136"/>
    </source>
</evidence>
<sequence>MIMKSPCQKSTEVFPTSSEVEELYVTYIVNCVFIGVLSYTTVMFNIVTILAIRKISLLSKPLKTLLLSLAFSDTCVGLLVEPFYISILVKWSQFNNPSCVTYLAFLNLTNLFLLASFCGVVAISVERFLAIYLHLRYEELVSDKRVIAVVISIWFFCALTSSASIWRSSAVSSLLFVSIGILCLLITTVVYIKIYAVIRRHRNQIQTLQQTTTRNNNKMSLSSAKKSATGLFYVYLLLLICYVPRGVYFFTKKLSGFNTTSKSFAVYSLTLLFFNSFLNPVIYCWKMRCIRQAIMDTLRNIFRWR</sequence>
<evidence type="ECO:0000256" key="6">
    <source>
        <dbReference type="RuleBase" id="RU000688"/>
    </source>
</evidence>
<keyword evidence="6" id="KW-0807">Transducer</keyword>
<keyword evidence="6" id="KW-0297">G-protein coupled receptor</keyword>
<gene>
    <name evidence="9" type="ORF">PMEA_00022758</name>
</gene>
<dbReference type="InterPro" id="IPR017452">
    <property type="entry name" value="GPCR_Rhodpsn_7TM"/>
</dbReference>
<dbReference type="PROSITE" id="PS50262">
    <property type="entry name" value="G_PROTEIN_RECEP_F1_2"/>
    <property type="match status" value="1"/>
</dbReference>
<feature type="transmembrane region" description="Helical" evidence="7">
    <location>
        <begin position="105"/>
        <end position="125"/>
    </location>
</feature>
<evidence type="ECO:0000256" key="2">
    <source>
        <dbReference type="ARBA" id="ARBA00022475"/>
    </source>
</evidence>
<evidence type="ECO:0000256" key="3">
    <source>
        <dbReference type="ARBA" id="ARBA00022692"/>
    </source>
</evidence>
<name>A0AAU9XEC6_9CNID</name>
<keyword evidence="3 6" id="KW-0812">Transmembrane</keyword>
<dbReference type="CDD" id="cd00637">
    <property type="entry name" value="7tm_classA_rhodopsin-like"/>
    <property type="match status" value="1"/>
</dbReference>
<comment type="subcellular location">
    <subcellularLocation>
        <location evidence="1">Cell membrane</location>
        <topology evidence="1">Multi-pass membrane protein</topology>
    </subcellularLocation>
</comment>
<feature type="transmembrane region" description="Helical" evidence="7">
    <location>
        <begin position="146"/>
        <end position="166"/>
    </location>
</feature>
<evidence type="ECO:0000313" key="9">
    <source>
        <dbReference type="EMBL" id="CAH3146019.1"/>
    </source>
</evidence>
<organism evidence="9 10">
    <name type="scientific">Pocillopora meandrina</name>
    <dbReference type="NCBI Taxonomy" id="46732"/>
    <lineage>
        <taxon>Eukaryota</taxon>
        <taxon>Metazoa</taxon>
        <taxon>Cnidaria</taxon>
        <taxon>Anthozoa</taxon>
        <taxon>Hexacorallia</taxon>
        <taxon>Scleractinia</taxon>
        <taxon>Astrocoeniina</taxon>
        <taxon>Pocilloporidae</taxon>
        <taxon>Pocillopora</taxon>
    </lineage>
</organism>
<feature type="non-terminal residue" evidence="9">
    <location>
        <position position="305"/>
    </location>
</feature>
<evidence type="ECO:0000256" key="4">
    <source>
        <dbReference type="ARBA" id="ARBA00022989"/>
    </source>
</evidence>
<keyword evidence="2" id="KW-1003">Cell membrane</keyword>
<feature type="domain" description="G-protein coupled receptors family 1 profile" evidence="8">
    <location>
        <begin position="44"/>
        <end position="283"/>
    </location>
</feature>
<accession>A0AAU9XEC6</accession>
<keyword evidence="4 7" id="KW-1133">Transmembrane helix</keyword>
<dbReference type="Pfam" id="PF00001">
    <property type="entry name" value="7tm_1"/>
    <property type="match status" value="1"/>
</dbReference>
<keyword evidence="10" id="KW-1185">Reference proteome</keyword>
<evidence type="ECO:0000256" key="1">
    <source>
        <dbReference type="ARBA" id="ARBA00004651"/>
    </source>
</evidence>
<dbReference type="Proteomes" id="UP001159428">
    <property type="component" value="Unassembled WGS sequence"/>
</dbReference>
<reference evidence="9 10" key="1">
    <citation type="submission" date="2022-05" db="EMBL/GenBank/DDBJ databases">
        <authorList>
            <consortium name="Genoscope - CEA"/>
            <person name="William W."/>
        </authorList>
    </citation>
    <scope>NUCLEOTIDE SEQUENCE [LARGE SCALE GENOMIC DNA]</scope>
</reference>
<comment type="caution">
    <text evidence="9">The sequence shown here is derived from an EMBL/GenBank/DDBJ whole genome shotgun (WGS) entry which is preliminary data.</text>
</comment>
<dbReference type="GO" id="GO:0004930">
    <property type="term" value="F:G protein-coupled receptor activity"/>
    <property type="evidence" value="ECO:0007669"/>
    <property type="project" value="UniProtKB-KW"/>
</dbReference>
<evidence type="ECO:0000313" key="10">
    <source>
        <dbReference type="Proteomes" id="UP001159428"/>
    </source>
</evidence>
<feature type="transmembrane region" description="Helical" evidence="7">
    <location>
        <begin position="64"/>
        <end position="85"/>
    </location>
</feature>
<dbReference type="PANTHER" id="PTHR22750">
    <property type="entry name" value="G-PROTEIN COUPLED RECEPTOR"/>
    <property type="match status" value="1"/>
</dbReference>
<proteinExistence type="inferred from homology"/>
<dbReference type="PROSITE" id="PS00237">
    <property type="entry name" value="G_PROTEIN_RECEP_F1_1"/>
    <property type="match status" value="1"/>
</dbReference>
<dbReference type="Gene3D" id="1.20.1070.10">
    <property type="entry name" value="Rhodopsin 7-helix transmembrane proteins"/>
    <property type="match status" value="1"/>
</dbReference>
<dbReference type="GO" id="GO:0005886">
    <property type="term" value="C:plasma membrane"/>
    <property type="evidence" value="ECO:0007669"/>
    <property type="project" value="UniProtKB-SubCell"/>
</dbReference>
<feature type="transmembrane region" description="Helical" evidence="7">
    <location>
        <begin position="265"/>
        <end position="285"/>
    </location>
</feature>